<feature type="transmembrane region" description="Helical" evidence="2">
    <location>
        <begin position="6"/>
        <end position="24"/>
    </location>
</feature>
<organism evidence="3 4">
    <name type="scientific">Ceratopteris richardii</name>
    <name type="common">Triangle waterfern</name>
    <dbReference type="NCBI Taxonomy" id="49495"/>
    <lineage>
        <taxon>Eukaryota</taxon>
        <taxon>Viridiplantae</taxon>
        <taxon>Streptophyta</taxon>
        <taxon>Embryophyta</taxon>
        <taxon>Tracheophyta</taxon>
        <taxon>Polypodiopsida</taxon>
        <taxon>Polypodiidae</taxon>
        <taxon>Polypodiales</taxon>
        <taxon>Pteridineae</taxon>
        <taxon>Pteridaceae</taxon>
        <taxon>Parkerioideae</taxon>
        <taxon>Ceratopteris</taxon>
    </lineage>
</organism>
<sequence>MSSLSPMLLLYINTIFFIGASVVYRGSMAQVLCNLDQIEVTQTLVLNTSISTSSYVYGEREYSWRRGDDRKDVDFSNLNGGIQQGDSIFHVKVANNCPCSAAAAIMFFCDGFIPGLVSKEILSVEGAECLLIGGEALLQLQPVRFDYASPRQLPLFLVSADFTC</sequence>
<keyword evidence="4" id="KW-1185">Reference proteome</keyword>
<dbReference type="OrthoDB" id="1919690at2759"/>
<accession>A0A8T2SD37</accession>
<evidence type="ECO:0000256" key="2">
    <source>
        <dbReference type="SAM" id="Phobius"/>
    </source>
</evidence>
<keyword evidence="2" id="KW-0472">Membrane</keyword>
<proteinExistence type="predicted"/>
<dbReference type="Proteomes" id="UP000825935">
    <property type="component" value="Chromosome 21"/>
</dbReference>
<keyword evidence="1" id="KW-0732">Signal</keyword>
<keyword evidence="2" id="KW-1133">Transmembrane helix</keyword>
<comment type="caution">
    <text evidence="3">The sequence shown here is derived from an EMBL/GenBank/DDBJ whole genome shotgun (WGS) entry which is preliminary data.</text>
</comment>
<reference evidence="3" key="1">
    <citation type="submission" date="2021-08" db="EMBL/GenBank/DDBJ databases">
        <title>WGS assembly of Ceratopteris richardii.</title>
        <authorList>
            <person name="Marchant D.B."/>
            <person name="Chen G."/>
            <person name="Jenkins J."/>
            <person name="Shu S."/>
            <person name="Leebens-Mack J."/>
            <person name="Grimwood J."/>
            <person name="Schmutz J."/>
            <person name="Soltis P."/>
            <person name="Soltis D."/>
            <person name="Chen Z.-H."/>
        </authorList>
    </citation>
    <scope>NUCLEOTIDE SEQUENCE</scope>
    <source>
        <strain evidence="3">Whitten #5841</strain>
        <tissue evidence="3">Leaf</tissue>
    </source>
</reference>
<gene>
    <name evidence="3" type="ORF">KP509_21G055900</name>
</gene>
<evidence type="ECO:0000256" key="1">
    <source>
        <dbReference type="ARBA" id="ARBA00022729"/>
    </source>
</evidence>
<keyword evidence="2" id="KW-0812">Transmembrane</keyword>
<dbReference type="EMBL" id="CM035426">
    <property type="protein sequence ID" value="KAH7315584.1"/>
    <property type="molecule type" value="Genomic_DNA"/>
</dbReference>
<name>A0A8T2SD37_CERRI</name>
<dbReference type="AlphaFoldDB" id="A0A8T2SD37"/>
<dbReference type="Pfam" id="PF24068">
    <property type="entry name" value="TPD1_C"/>
    <property type="match status" value="1"/>
</dbReference>
<evidence type="ECO:0000313" key="4">
    <source>
        <dbReference type="Proteomes" id="UP000825935"/>
    </source>
</evidence>
<dbReference type="InterPro" id="IPR040361">
    <property type="entry name" value="TPD1"/>
</dbReference>
<protein>
    <submittedName>
        <fullName evidence="3">Uncharacterized protein</fullName>
    </submittedName>
</protein>
<evidence type="ECO:0000313" key="3">
    <source>
        <dbReference type="EMBL" id="KAH7315584.1"/>
    </source>
</evidence>